<proteinExistence type="inferred from homology"/>
<dbReference type="InterPro" id="IPR018317">
    <property type="entry name" value="QueC"/>
</dbReference>
<dbReference type="UniPathway" id="UPA00391"/>
<gene>
    <name evidence="11" type="primary">queC</name>
    <name evidence="12" type="ORF">Geu3261_0018_029</name>
</gene>
<evidence type="ECO:0000256" key="5">
    <source>
        <dbReference type="ARBA" id="ARBA00022785"/>
    </source>
</evidence>
<evidence type="ECO:0000256" key="8">
    <source>
        <dbReference type="ARBA" id="ARBA00037993"/>
    </source>
</evidence>
<dbReference type="EMBL" id="BANI01000018">
    <property type="protein sequence ID" value="GAN95290.1"/>
    <property type="molecule type" value="Genomic_DNA"/>
</dbReference>
<reference evidence="12 13" key="1">
    <citation type="submission" date="2012-11" db="EMBL/GenBank/DDBJ databases">
        <title>Whole genome sequence of Gluconacetobacter europaeus NBRC3261.</title>
        <authorList>
            <person name="Azuma Y."/>
            <person name="Higashiura N."/>
            <person name="Hirakawa H."/>
            <person name="Matsushita K."/>
        </authorList>
    </citation>
    <scope>NUCLEOTIDE SEQUENCE [LARGE SCALE GENOMIC DNA]</scope>
    <source>
        <strain evidence="12 13">NBRC 3261</strain>
    </source>
</reference>
<keyword evidence="2 11" id="KW-0436">Ligase</keyword>
<feature type="binding site" evidence="11">
    <location>
        <position position="222"/>
    </location>
    <ligand>
        <name>Zn(2+)</name>
        <dbReference type="ChEBI" id="CHEBI:29105"/>
    </ligand>
</feature>
<dbReference type="GO" id="GO:0016879">
    <property type="term" value="F:ligase activity, forming carbon-nitrogen bonds"/>
    <property type="evidence" value="ECO:0007669"/>
    <property type="project" value="UniProtKB-UniRule"/>
</dbReference>
<dbReference type="PANTHER" id="PTHR42914">
    <property type="entry name" value="7-CYANO-7-DEAZAGUANINE SYNTHASE"/>
    <property type="match status" value="1"/>
</dbReference>
<evidence type="ECO:0000256" key="7">
    <source>
        <dbReference type="ARBA" id="ARBA00022840"/>
    </source>
</evidence>
<evidence type="ECO:0000256" key="6">
    <source>
        <dbReference type="ARBA" id="ARBA00022833"/>
    </source>
</evidence>
<keyword evidence="6 11" id="KW-0862">Zinc</keyword>
<evidence type="ECO:0000256" key="11">
    <source>
        <dbReference type="HAMAP-Rule" id="MF_01633"/>
    </source>
</evidence>
<keyword evidence="3 11" id="KW-0479">Metal-binding</keyword>
<sequence>MSVPPPPSHPENEAALVLFSGGQDSATCLAWALARFGRVETLGFDYGQRHAVELECRATLRDGMATENALWAQRLGADHTLDLAALGTVSDTALTREAEITMNENGLPNTFVPGRNLIFLTFAAALAARRNIRHIVTGVCETDYSGYPDCRDDTIKSLQVTLNLGMDAHYVLHTPLMWIDKAQTWELAHQLGGETLVRLINRESHSCYMGTRGTLHAWGHGCGTCPACQLRKAGWAQYMAARQHV</sequence>
<dbReference type="Gene3D" id="3.40.50.620">
    <property type="entry name" value="HUPs"/>
    <property type="match status" value="1"/>
</dbReference>
<feature type="binding site" evidence="11">
    <location>
        <begin position="19"/>
        <end position="29"/>
    </location>
    <ligand>
        <name>ATP</name>
        <dbReference type="ChEBI" id="CHEBI:30616"/>
    </ligand>
</feature>
<comment type="cofactor">
    <cofactor evidence="11">
        <name>Zn(2+)</name>
        <dbReference type="ChEBI" id="CHEBI:29105"/>
    </cofactor>
    <text evidence="11">Binds 1 zinc ion per subunit.</text>
</comment>
<dbReference type="Proteomes" id="UP000032675">
    <property type="component" value="Unassembled WGS sequence"/>
</dbReference>
<evidence type="ECO:0000313" key="13">
    <source>
        <dbReference type="Proteomes" id="UP000032675"/>
    </source>
</evidence>
<evidence type="ECO:0000256" key="4">
    <source>
        <dbReference type="ARBA" id="ARBA00022741"/>
    </source>
</evidence>
<protein>
    <recommendedName>
        <fullName evidence="9 11">7-cyano-7-deazaguanine synthase</fullName>
        <ecNumber evidence="9 11">6.3.4.20</ecNumber>
    </recommendedName>
    <alternativeName>
        <fullName evidence="11">7-cyano-7-carbaguanine synthase</fullName>
    </alternativeName>
    <alternativeName>
        <fullName evidence="11">PreQ(0) synthase</fullName>
    </alternativeName>
    <alternativeName>
        <fullName evidence="11">Queuosine biosynthesis protein QueC</fullName>
    </alternativeName>
</protein>
<dbReference type="NCBIfam" id="TIGR00364">
    <property type="entry name" value="7-cyano-7-deazaguanine synthase QueC"/>
    <property type="match status" value="1"/>
</dbReference>
<dbReference type="AlphaFoldDB" id="A0A0D6PX04"/>
<evidence type="ECO:0000256" key="2">
    <source>
        <dbReference type="ARBA" id="ARBA00022598"/>
    </source>
</evidence>
<evidence type="ECO:0000256" key="9">
    <source>
        <dbReference type="ARBA" id="ARBA00039149"/>
    </source>
</evidence>
<comment type="catalytic activity">
    <reaction evidence="10 11">
        <text>7-carboxy-7-carbaguanine + NH4(+) + 2 ATP = 7-cyano-7-carbaguanine + 2 AMP + 2 diphosphate + 2 H(+)</text>
        <dbReference type="Rhea" id="RHEA:27982"/>
        <dbReference type="ChEBI" id="CHEBI:15378"/>
        <dbReference type="ChEBI" id="CHEBI:28938"/>
        <dbReference type="ChEBI" id="CHEBI:30616"/>
        <dbReference type="ChEBI" id="CHEBI:33019"/>
        <dbReference type="ChEBI" id="CHEBI:45075"/>
        <dbReference type="ChEBI" id="CHEBI:61036"/>
        <dbReference type="ChEBI" id="CHEBI:456215"/>
        <dbReference type="EC" id="6.3.4.20"/>
    </reaction>
</comment>
<organism evidence="12 13">
    <name type="scientific">Komagataeibacter europaeus NBRC 3261</name>
    <dbReference type="NCBI Taxonomy" id="1234669"/>
    <lineage>
        <taxon>Bacteria</taxon>
        <taxon>Pseudomonadati</taxon>
        <taxon>Pseudomonadota</taxon>
        <taxon>Alphaproteobacteria</taxon>
        <taxon>Acetobacterales</taxon>
        <taxon>Acetobacteraceae</taxon>
        <taxon>Komagataeibacter</taxon>
    </lineage>
</organism>
<dbReference type="PIRSF" id="PIRSF006293">
    <property type="entry name" value="ExsB"/>
    <property type="match status" value="1"/>
</dbReference>
<feature type="binding site" evidence="11">
    <location>
        <position position="228"/>
    </location>
    <ligand>
        <name>Zn(2+)</name>
        <dbReference type="ChEBI" id="CHEBI:29105"/>
    </ligand>
</feature>
<dbReference type="PANTHER" id="PTHR42914:SF1">
    <property type="entry name" value="7-CYANO-7-DEAZAGUANINE SYNTHASE"/>
    <property type="match status" value="1"/>
</dbReference>
<comment type="pathway">
    <text evidence="1 11">Purine metabolism; 7-cyano-7-deazaguanine biosynthesis.</text>
</comment>
<accession>A0A0D6PX04</accession>
<evidence type="ECO:0000256" key="3">
    <source>
        <dbReference type="ARBA" id="ARBA00022723"/>
    </source>
</evidence>
<dbReference type="RefSeq" id="WP_010509736.1">
    <property type="nucleotide sequence ID" value="NZ_BANI01000018.1"/>
</dbReference>
<evidence type="ECO:0000256" key="1">
    <source>
        <dbReference type="ARBA" id="ARBA00005061"/>
    </source>
</evidence>
<feature type="binding site" evidence="11">
    <location>
        <position position="225"/>
    </location>
    <ligand>
        <name>Zn(2+)</name>
        <dbReference type="ChEBI" id="CHEBI:29105"/>
    </ligand>
</feature>
<dbReference type="GO" id="GO:0008616">
    <property type="term" value="P:tRNA queuosine(34) biosynthetic process"/>
    <property type="evidence" value="ECO:0007669"/>
    <property type="project" value="UniProtKB-UniRule"/>
</dbReference>
<dbReference type="HAMAP" id="MF_01633">
    <property type="entry name" value="QueC"/>
    <property type="match status" value="1"/>
</dbReference>
<evidence type="ECO:0000313" key="12">
    <source>
        <dbReference type="EMBL" id="GAN95290.1"/>
    </source>
</evidence>
<dbReference type="SUPFAM" id="SSF52402">
    <property type="entry name" value="Adenine nucleotide alpha hydrolases-like"/>
    <property type="match status" value="1"/>
</dbReference>
<dbReference type="InterPro" id="IPR014729">
    <property type="entry name" value="Rossmann-like_a/b/a_fold"/>
</dbReference>
<feature type="binding site" evidence="11">
    <location>
        <position position="207"/>
    </location>
    <ligand>
        <name>Zn(2+)</name>
        <dbReference type="ChEBI" id="CHEBI:29105"/>
    </ligand>
</feature>
<comment type="similarity">
    <text evidence="8 11">Belongs to the QueC family.</text>
</comment>
<dbReference type="Pfam" id="PF06508">
    <property type="entry name" value="QueC"/>
    <property type="match status" value="1"/>
</dbReference>
<evidence type="ECO:0000256" key="10">
    <source>
        <dbReference type="ARBA" id="ARBA00047890"/>
    </source>
</evidence>
<dbReference type="GO" id="GO:0005524">
    <property type="term" value="F:ATP binding"/>
    <property type="evidence" value="ECO:0007669"/>
    <property type="project" value="UniProtKB-UniRule"/>
</dbReference>
<comment type="caution">
    <text evidence="12">The sequence shown here is derived from an EMBL/GenBank/DDBJ whole genome shotgun (WGS) entry which is preliminary data.</text>
</comment>
<keyword evidence="5 11" id="KW-0671">Queuosine biosynthesis</keyword>
<dbReference type="CDD" id="cd01995">
    <property type="entry name" value="QueC-like"/>
    <property type="match status" value="1"/>
</dbReference>
<dbReference type="EC" id="6.3.4.20" evidence="9 11"/>
<keyword evidence="4 11" id="KW-0547">Nucleotide-binding</keyword>
<name>A0A0D6PX04_KOMEU</name>
<keyword evidence="7 11" id="KW-0067">ATP-binding</keyword>
<comment type="function">
    <text evidence="11">Catalyzes the ATP-dependent conversion of 7-carboxy-7-deazaguanine (CDG) to 7-cyano-7-deazaguanine (preQ(0)).</text>
</comment>
<dbReference type="GO" id="GO:0008270">
    <property type="term" value="F:zinc ion binding"/>
    <property type="evidence" value="ECO:0007669"/>
    <property type="project" value="UniProtKB-UniRule"/>
</dbReference>